<feature type="region of interest" description="Disordered" evidence="1">
    <location>
        <begin position="1"/>
        <end position="22"/>
    </location>
</feature>
<sequence>MVTELPRIVTGEKSQETTGAGTTAWGDGKIVLRCGVTPLDPTTNLCMTVDGVDWVLDEAKAKNSGPRALTTYGRHPAIEVTINDSALSPGDVLVDLNRTVKQIPQGDRKCISLDDVN</sequence>
<dbReference type="Pfam" id="PF12028">
    <property type="entry name" value="DUF3515"/>
    <property type="match status" value="1"/>
</dbReference>
<keyword evidence="3" id="KW-1185">Reference proteome</keyword>
<reference evidence="2" key="1">
    <citation type="journal article" date="2014" name="Int. J. Syst. Evol. Microbiol.">
        <title>Complete genome sequence of Corynebacterium casei LMG S-19264T (=DSM 44701T), isolated from a smear-ripened cheese.</title>
        <authorList>
            <consortium name="US DOE Joint Genome Institute (JGI-PGF)"/>
            <person name="Walter F."/>
            <person name="Albersmeier A."/>
            <person name="Kalinowski J."/>
            <person name="Ruckert C."/>
        </authorList>
    </citation>
    <scope>NUCLEOTIDE SEQUENCE</scope>
    <source>
        <strain evidence="2">JCM 4790</strain>
    </source>
</reference>
<dbReference type="EMBL" id="BMVU01000074">
    <property type="protein sequence ID" value="GGY10564.1"/>
    <property type="molecule type" value="Genomic_DNA"/>
</dbReference>
<dbReference type="Proteomes" id="UP000619244">
    <property type="component" value="Unassembled WGS sequence"/>
</dbReference>
<evidence type="ECO:0000313" key="3">
    <source>
        <dbReference type="Proteomes" id="UP000619244"/>
    </source>
</evidence>
<name>A0A918U890_9ACTN</name>
<evidence type="ECO:0000256" key="1">
    <source>
        <dbReference type="SAM" id="MobiDB-lite"/>
    </source>
</evidence>
<comment type="caution">
    <text evidence="2">The sequence shown here is derived from an EMBL/GenBank/DDBJ whole genome shotgun (WGS) entry which is preliminary data.</text>
</comment>
<organism evidence="2 3">
    <name type="scientific">Streptomyces minutiscleroticus</name>
    <dbReference type="NCBI Taxonomy" id="68238"/>
    <lineage>
        <taxon>Bacteria</taxon>
        <taxon>Bacillati</taxon>
        <taxon>Actinomycetota</taxon>
        <taxon>Actinomycetes</taxon>
        <taxon>Kitasatosporales</taxon>
        <taxon>Streptomycetaceae</taxon>
        <taxon>Streptomyces</taxon>
    </lineage>
</organism>
<reference evidence="2" key="2">
    <citation type="submission" date="2020-09" db="EMBL/GenBank/DDBJ databases">
        <authorList>
            <person name="Sun Q."/>
            <person name="Ohkuma M."/>
        </authorList>
    </citation>
    <scope>NUCLEOTIDE SEQUENCE</scope>
    <source>
        <strain evidence="2">JCM 4790</strain>
    </source>
</reference>
<protein>
    <recommendedName>
        <fullName evidence="4">DUF3515 family protein</fullName>
    </recommendedName>
</protein>
<proteinExistence type="predicted"/>
<dbReference type="InterPro" id="IPR021903">
    <property type="entry name" value="DUF3515"/>
</dbReference>
<accession>A0A918U890</accession>
<dbReference type="AlphaFoldDB" id="A0A918U890"/>
<gene>
    <name evidence="2" type="ORF">GCM10010358_73830</name>
</gene>
<evidence type="ECO:0008006" key="4">
    <source>
        <dbReference type="Google" id="ProtNLM"/>
    </source>
</evidence>
<evidence type="ECO:0000313" key="2">
    <source>
        <dbReference type="EMBL" id="GGY10564.1"/>
    </source>
</evidence>